<evidence type="ECO:0000256" key="1">
    <source>
        <dbReference type="SAM" id="Phobius"/>
    </source>
</evidence>
<keyword evidence="3" id="KW-1185">Reference proteome</keyword>
<protein>
    <recommendedName>
        <fullName evidence="4">Major facilitator superfamily (MFS) profile domain-containing protein</fullName>
    </recommendedName>
</protein>
<feature type="transmembrane region" description="Helical" evidence="1">
    <location>
        <begin position="189"/>
        <end position="207"/>
    </location>
</feature>
<dbReference type="SUPFAM" id="SSF103473">
    <property type="entry name" value="MFS general substrate transporter"/>
    <property type="match status" value="1"/>
</dbReference>
<dbReference type="EMBL" id="PQXJ01000099">
    <property type="protein sequence ID" value="TGO63490.1"/>
    <property type="molecule type" value="Genomic_DNA"/>
</dbReference>
<name>A0A4Z1IVS5_9HELO</name>
<sequence length="270" mass="29186">MLADKSASDISLLGFFNVFCMFGGKLVAGYLIDRYGPKDLRWGSVIWPTGWIKLLAEVGFGWAVRIVAFIELPLLIIGCLSVRAPVEKANHTKANLGFSCVKNPVLIILTVGLFIVYFGLFTAFFYIEPWASSLGLDSKFSFYKICIVNAASHFGSGITMFSLAYGFTSGLVISLQEVCEAKLVPPTQFGIALGSVMTFLSIAQVSAPYPADLNSTNSGSGLLNSSIKRDILDVWGYLGMSLFSEPTMLLGGLVLLAARLQHNSKLLAKA</sequence>
<proteinExistence type="predicted"/>
<dbReference type="OrthoDB" id="6499973at2759"/>
<gene>
    <name evidence="2" type="ORF">BOTNAR_0099g00170</name>
</gene>
<dbReference type="InterPro" id="IPR036259">
    <property type="entry name" value="MFS_trans_sf"/>
</dbReference>
<organism evidence="2 3">
    <name type="scientific">Botryotinia narcissicola</name>
    <dbReference type="NCBI Taxonomy" id="278944"/>
    <lineage>
        <taxon>Eukaryota</taxon>
        <taxon>Fungi</taxon>
        <taxon>Dikarya</taxon>
        <taxon>Ascomycota</taxon>
        <taxon>Pezizomycotina</taxon>
        <taxon>Leotiomycetes</taxon>
        <taxon>Helotiales</taxon>
        <taxon>Sclerotiniaceae</taxon>
        <taxon>Botryotinia</taxon>
    </lineage>
</organism>
<evidence type="ECO:0008006" key="4">
    <source>
        <dbReference type="Google" id="ProtNLM"/>
    </source>
</evidence>
<feature type="transmembrane region" description="Helical" evidence="1">
    <location>
        <begin position="147"/>
        <end position="168"/>
    </location>
</feature>
<accession>A0A4Z1IVS5</accession>
<dbReference type="Gene3D" id="1.20.1250.20">
    <property type="entry name" value="MFS general substrate transporter like domains"/>
    <property type="match status" value="1"/>
</dbReference>
<reference evidence="2 3" key="1">
    <citation type="submission" date="2017-12" db="EMBL/GenBank/DDBJ databases">
        <title>Comparative genomics of Botrytis spp.</title>
        <authorList>
            <person name="Valero-Jimenez C.A."/>
            <person name="Tapia P."/>
            <person name="Veloso J."/>
            <person name="Silva-Moreno E."/>
            <person name="Staats M."/>
            <person name="Valdes J.H."/>
            <person name="Van Kan J.A.L."/>
        </authorList>
    </citation>
    <scope>NUCLEOTIDE SEQUENCE [LARGE SCALE GENOMIC DNA]</scope>
    <source>
        <strain evidence="2 3">MUCL2120</strain>
    </source>
</reference>
<feature type="transmembrane region" description="Helical" evidence="1">
    <location>
        <begin position="234"/>
        <end position="258"/>
    </location>
</feature>
<feature type="transmembrane region" description="Helical" evidence="1">
    <location>
        <begin position="12"/>
        <end position="32"/>
    </location>
</feature>
<dbReference type="AlphaFoldDB" id="A0A4Z1IVS5"/>
<keyword evidence="1" id="KW-0812">Transmembrane</keyword>
<comment type="caution">
    <text evidence="2">The sequence shown here is derived from an EMBL/GenBank/DDBJ whole genome shotgun (WGS) entry which is preliminary data.</text>
</comment>
<dbReference type="Proteomes" id="UP000297452">
    <property type="component" value="Unassembled WGS sequence"/>
</dbReference>
<evidence type="ECO:0000313" key="3">
    <source>
        <dbReference type="Proteomes" id="UP000297452"/>
    </source>
</evidence>
<keyword evidence="1" id="KW-0472">Membrane</keyword>
<evidence type="ECO:0000313" key="2">
    <source>
        <dbReference type="EMBL" id="TGO63490.1"/>
    </source>
</evidence>
<keyword evidence="1" id="KW-1133">Transmembrane helix</keyword>
<dbReference type="PANTHER" id="PTHR11360">
    <property type="entry name" value="MONOCARBOXYLATE TRANSPORTER"/>
    <property type="match status" value="1"/>
</dbReference>
<dbReference type="PANTHER" id="PTHR11360:SF319">
    <property type="entry name" value="MAJOR FACILITATOR SUPERFAMILY (MFS) PROFILE DOMAIN-CONTAINING PROTEIN"/>
    <property type="match status" value="1"/>
</dbReference>
<feature type="transmembrane region" description="Helical" evidence="1">
    <location>
        <begin position="105"/>
        <end position="127"/>
    </location>
</feature>
<dbReference type="InterPro" id="IPR050327">
    <property type="entry name" value="Proton-linked_MCT"/>
</dbReference>
<feature type="transmembrane region" description="Helical" evidence="1">
    <location>
        <begin position="62"/>
        <end position="84"/>
    </location>
</feature>